<keyword evidence="6" id="KW-1185">Reference proteome</keyword>
<dbReference type="Pfam" id="PF01019">
    <property type="entry name" value="G_glu_transpept"/>
    <property type="match status" value="1"/>
</dbReference>
<evidence type="ECO:0000313" key="5">
    <source>
        <dbReference type="EMBL" id="GAA4720859.1"/>
    </source>
</evidence>
<keyword evidence="3" id="KW-0378">Hydrolase</keyword>
<dbReference type="Proteomes" id="UP001500556">
    <property type="component" value="Unassembled WGS sequence"/>
</dbReference>
<proteinExistence type="inferred from homology"/>
<name>A0ABP8Y5T1_9MICO</name>
<dbReference type="PRINTS" id="PR01210">
    <property type="entry name" value="GGTRANSPTASE"/>
</dbReference>
<keyword evidence="2" id="KW-0808">Transferase</keyword>
<evidence type="ECO:0000256" key="3">
    <source>
        <dbReference type="ARBA" id="ARBA00022801"/>
    </source>
</evidence>
<accession>A0ABP8Y5T1</accession>
<keyword evidence="4" id="KW-0865">Zymogen</keyword>
<gene>
    <name evidence="5" type="primary">ggt</name>
    <name evidence="5" type="ORF">GCM10025782_18010</name>
</gene>
<dbReference type="Gene3D" id="3.60.20.40">
    <property type="match status" value="1"/>
</dbReference>
<dbReference type="PANTHER" id="PTHR43199:SF1">
    <property type="entry name" value="GLUTATHIONE HYDROLASE PROENZYME"/>
    <property type="match status" value="1"/>
</dbReference>
<evidence type="ECO:0000256" key="1">
    <source>
        <dbReference type="ARBA" id="ARBA00009381"/>
    </source>
</evidence>
<dbReference type="RefSeq" id="WP_345502653.1">
    <property type="nucleotide sequence ID" value="NZ_BAABLO010000005.1"/>
</dbReference>
<organism evidence="5 6">
    <name type="scientific">Pedococcus ginsenosidimutans</name>
    <dbReference type="NCBI Taxonomy" id="490570"/>
    <lineage>
        <taxon>Bacteria</taxon>
        <taxon>Bacillati</taxon>
        <taxon>Actinomycetota</taxon>
        <taxon>Actinomycetes</taxon>
        <taxon>Micrococcales</taxon>
        <taxon>Intrasporangiaceae</taxon>
        <taxon>Pedococcus</taxon>
    </lineage>
</organism>
<comment type="similarity">
    <text evidence="1">Belongs to the gamma-glutamyltransferase family.</text>
</comment>
<dbReference type="InterPro" id="IPR029055">
    <property type="entry name" value="Ntn_hydrolases_N"/>
</dbReference>
<dbReference type="SUPFAM" id="SSF56235">
    <property type="entry name" value="N-terminal nucleophile aminohydrolases (Ntn hydrolases)"/>
    <property type="match status" value="1"/>
</dbReference>
<dbReference type="PANTHER" id="PTHR43199">
    <property type="entry name" value="GLUTATHIONE HYDROLASE"/>
    <property type="match status" value="1"/>
</dbReference>
<dbReference type="InterPro" id="IPR051792">
    <property type="entry name" value="GGT_bact"/>
</dbReference>
<evidence type="ECO:0000313" key="6">
    <source>
        <dbReference type="Proteomes" id="UP001500556"/>
    </source>
</evidence>
<protein>
    <submittedName>
        <fullName evidence="5">Gamma-glutamyltransferase</fullName>
    </submittedName>
</protein>
<evidence type="ECO:0000256" key="2">
    <source>
        <dbReference type="ARBA" id="ARBA00022679"/>
    </source>
</evidence>
<evidence type="ECO:0000256" key="4">
    <source>
        <dbReference type="ARBA" id="ARBA00023145"/>
    </source>
</evidence>
<dbReference type="InterPro" id="IPR043137">
    <property type="entry name" value="GGT_ssub_C"/>
</dbReference>
<reference evidence="6" key="1">
    <citation type="journal article" date="2019" name="Int. J. Syst. Evol. Microbiol.">
        <title>The Global Catalogue of Microorganisms (GCM) 10K type strain sequencing project: providing services to taxonomists for standard genome sequencing and annotation.</title>
        <authorList>
            <consortium name="The Broad Institute Genomics Platform"/>
            <consortium name="The Broad Institute Genome Sequencing Center for Infectious Disease"/>
            <person name="Wu L."/>
            <person name="Ma J."/>
        </authorList>
    </citation>
    <scope>NUCLEOTIDE SEQUENCE [LARGE SCALE GENOMIC DNA]</scope>
    <source>
        <strain evidence="6">JCM 18961</strain>
    </source>
</reference>
<dbReference type="EMBL" id="BAABLO010000005">
    <property type="protein sequence ID" value="GAA4720859.1"/>
    <property type="molecule type" value="Genomic_DNA"/>
</dbReference>
<sequence>MDRRVAVVGTGPVSAEAGLHAVRAGGNAVDAAIAAIVASMTTEPGIVSMLGGAFVTVWPAGGEPEVVDGNVEMPGRGLPVERFGTGLREITTTYGGGVTLYAGHGSVATPGAFAALGVAHDRHGRAPWREVLAPSIAAADDGFTLGAAAASYLAITGDSVFAWDPNTAPLVRRADGSPLEAGELTTNPDLARTLEQVVEEGARSLYTGDLAARIAADSTERGGLVTAADLAQYRAVVRTPLRLRLGDWDVATNAPPSVGGPMLAVMLRELGGAGWSWSRIIEVQRHVLSYRHGVHDLSTDLEEDGYALLELVERHGLAGLPTSSSTANVAAVDSDGTVCTITASSGYGSGATVPGTGMMLNNCLGEPELNRLGLHALAPGTRLASNMAPSVARSDAGAALAIGSPGADRITTALMQVLGRHCLEGAPLQEAVDAPRVHVRILDDGTTRVDHEDDDGIAAAVADSGLPSYSHGPLSMYFGGVGVAAREPDGTLVAAGDPRREAATRIS</sequence>
<comment type="caution">
    <text evidence="5">The sequence shown here is derived from an EMBL/GenBank/DDBJ whole genome shotgun (WGS) entry which is preliminary data.</text>
</comment>